<feature type="region of interest" description="Disordered" evidence="2">
    <location>
        <begin position="1"/>
        <end position="41"/>
    </location>
</feature>
<gene>
    <name evidence="3" type="ORF">PsYK624_144680</name>
</gene>
<sequence>MVLLTPPHTPTSLNTQSLPSYLQPGRLSRDASPLPTSLPRKRTRFDCDEKICYRDPPPSDNSAKVAQKVDASMQTADTSEDTRNLLSQLRADLLAESKSRAEAQETAKQERAAREALEKELAELRYAQTVVQQQQAAAQVWTAQAATYYEDVRRQTDAAMAHEREERALLQVRLDEEREDTVRLRGLLVDEKAARERLADMLEIETLGRARVEQLLDAQTKAGQAAQRALVESAAAKAALQEEAERLRATLEEERKRCAELDDSLNAEKMETSRLKNLLDDIARERKAPFIVPGILDVLTVISTITDDVIREAAP</sequence>
<protein>
    <submittedName>
        <fullName evidence="3">Uncharacterized protein</fullName>
    </submittedName>
</protein>
<dbReference type="OrthoDB" id="3070390at2759"/>
<accession>A0A9P3GMP7</accession>
<organism evidence="3 4">
    <name type="scientific">Phanerochaete sordida</name>
    <dbReference type="NCBI Taxonomy" id="48140"/>
    <lineage>
        <taxon>Eukaryota</taxon>
        <taxon>Fungi</taxon>
        <taxon>Dikarya</taxon>
        <taxon>Basidiomycota</taxon>
        <taxon>Agaricomycotina</taxon>
        <taxon>Agaricomycetes</taxon>
        <taxon>Polyporales</taxon>
        <taxon>Phanerochaetaceae</taxon>
        <taxon>Phanerochaete</taxon>
    </lineage>
</organism>
<keyword evidence="4" id="KW-1185">Reference proteome</keyword>
<dbReference type="Proteomes" id="UP000703269">
    <property type="component" value="Unassembled WGS sequence"/>
</dbReference>
<evidence type="ECO:0000256" key="1">
    <source>
        <dbReference type="SAM" id="Coils"/>
    </source>
</evidence>
<proteinExistence type="predicted"/>
<feature type="coiled-coil region" evidence="1">
    <location>
        <begin position="100"/>
        <end position="134"/>
    </location>
</feature>
<comment type="caution">
    <text evidence="3">The sequence shown here is derived from an EMBL/GenBank/DDBJ whole genome shotgun (WGS) entry which is preliminary data.</text>
</comment>
<dbReference type="EMBL" id="BPQB01000084">
    <property type="protein sequence ID" value="GJE98242.1"/>
    <property type="molecule type" value="Genomic_DNA"/>
</dbReference>
<evidence type="ECO:0000313" key="4">
    <source>
        <dbReference type="Proteomes" id="UP000703269"/>
    </source>
</evidence>
<dbReference type="AlphaFoldDB" id="A0A9P3GMP7"/>
<keyword evidence="1" id="KW-0175">Coiled coil</keyword>
<feature type="coiled-coil region" evidence="1">
    <location>
        <begin position="230"/>
        <end position="271"/>
    </location>
</feature>
<reference evidence="3 4" key="1">
    <citation type="submission" date="2021-08" db="EMBL/GenBank/DDBJ databases">
        <title>Draft Genome Sequence of Phanerochaete sordida strain YK-624.</title>
        <authorList>
            <person name="Mori T."/>
            <person name="Dohra H."/>
            <person name="Suzuki T."/>
            <person name="Kawagishi H."/>
            <person name="Hirai H."/>
        </authorList>
    </citation>
    <scope>NUCLEOTIDE SEQUENCE [LARGE SCALE GENOMIC DNA]</scope>
    <source>
        <strain evidence="3 4">YK-624</strain>
    </source>
</reference>
<evidence type="ECO:0000256" key="2">
    <source>
        <dbReference type="SAM" id="MobiDB-lite"/>
    </source>
</evidence>
<feature type="compositionally biased region" description="Polar residues" evidence="2">
    <location>
        <begin position="10"/>
        <end position="20"/>
    </location>
</feature>
<evidence type="ECO:0000313" key="3">
    <source>
        <dbReference type="EMBL" id="GJE98242.1"/>
    </source>
</evidence>
<name>A0A9P3GMP7_9APHY</name>